<feature type="transmembrane region" description="Helical" evidence="1">
    <location>
        <begin position="265"/>
        <end position="285"/>
    </location>
</feature>
<feature type="transmembrane region" description="Helical" evidence="1">
    <location>
        <begin position="179"/>
        <end position="197"/>
    </location>
</feature>
<protein>
    <recommendedName>
        <fullName evidence="2">EamA domain-containing protein</fullName>
    </recommendedName>
</protein>
<feature type="transmembrane region" description="Helical" evidence="1">
    <location>
        <begin position="149"/>
        <end position="167"/>
    </location>
</feature>
<evidence type="ECO:0000313" key="4">
    <source>
        <dbReference type="Proteomes" id="UP000177050"/>
    </source>
</evidence>
<dbReference type="GO" id="GO:0016020">
    <property type="term" value="C:membrane"/>
    <property type="evidence" value="ECO:0007669"/>
    <property type="project" value="InterPro"/>
</dbReference>
<evidence type="ECO:0000259" key="2">
    <source>
        <dbReference type="Pfam" id="PF00892"/>
    </source>
</evidence>
<dbReference type="PANTHER" id="PTHR22911:SF137">
    <property type="entry name" value="SOLUTE CARRIER FAMILY 35 MEMBER G2-RELATED"/>
    <property type="match status" value="1"/>
</dbReference>
<accession>A0A1F7L244</accession>
<organism evidence="3 4">
    <name type="scientific">Candidatus Roizmanbacteria bacterium RIFOXYD1_FULL_38_12</name>
    <dbReference type="NCBI Taxonomy" id="1802093"/>
    <lineage>
        <taxon>Bacteria</taxon>
        <taxon>Candidatus Roizmaniibacteriota</taxon>
    </lineage>
</organism>
<dbReference type="Pfam" id="PF00892">
    <property type="entry name" value="EamA"/>
    <property type="match status" value="2"/>
</dbReference>
<evidence type="ECO:0000313" key="3">
    <source>
        <dbReference type="EMBL" id="OGK74205.1"/>
    </source>
</evidence>
<dbReference type="PANTHER" id="PTHR22911">
    <property type="entry name" value="ACYL-MALONYL CONDENSING ENZYME-RELATED"/>
    <property type="match status" value="1"/>
</dbReference>
<feature type="domain" description="EamA" evidence="2">
    <location>
        <begin position="149"/>
        <end position="282"/>
    </location>
</feature>
<feature type="transmembrane region" description="Helical" evidence="1">
    <location>
        <begin position="67"/>
        <end position="85"/>
    </location>
</feature>
<dbReference type="Gene3D" id="1.10.3730.20">
    <property type="match status" value="1"/>
</dbReference>
<feature type="transmembrane region" description="Helical" evidence="1">
    <location>
        <begin position="209"/>
        <end position="230"/>
    </location>
</feature>
<sequence length="295" mass="33526">MNKKLGFISLFITSVLFSTYGIFSRFLSKQLTVFQQLSFRYSIGIVMILVIIFFIKKQSFHIKKFFNLKIGFFALLIPISFYFFIKAFLESKLSVSISGFYAGTILSSLFIGYFFLKEKITHNGLMGFIFIVFAFILLNNLNLQEITNIGLIWGLISGVAYGMANFIKKNSGKFSKEEVLLILSTSTAVFMQILSFVNKEALPVQISSITLINLFLFVAVALSAEYLTILGFRNFDLYLGSIILSLEIVFTIFVGIIFFKEFPTNFELIGILFIIISVVLTNLPVKTTMKYRVKS</sequence>
<reference evidence="3 4" key="1">
    <citation type="journal article" date="2016" name="Nat. Commun.">
        <title>Thousands of microbial genomes shed light on interconnected biogeochemical processes in an aquifer system.</title>
        <authorList>
            <person name="Anantharaman K."/>
            <person name="Brown C.T."/>
            <person name="Hug L.A."/>
            <person name="Sharon I."/>
            <person name="Castelle C.J."/>
            <person name="Probst A.J."/>
            <person name="Thomas B.C."/>
            <person name="Singh A."/>
            <person name="Wilkins M.J."/>
            <person name="Karaoz U."/>
            <person name="Brodie E.L."/>
            <person name="Williams K.H."/>
            <person name="Hubbard S.S."/>
            <person name="Banfield J.F."/>
        </authorList>
    </citation>
    <scope>NUCLEOTIDE SEQUENCE [LARGE SCALE GENOMIC DNA]</scope>
</reference>
<feature type="transmembrane region" description="Helical" evidence="1">
    <location>
        <begin position="97"/>
        <end position="116"/>
    </location>
</feature>
<gene>
    <name evidence="3" type="ORF">A3K52_05570</name>
</gene>
<feature type="transmembrane region" description="Helical" evidence="1">
    <location>
        <begin position="37"/>
        <end position="55"/>
    </location>
</feature>
<comment type="caution">
    <text evidence="3">The sequence shown here is derived from an EMBL/GenBank/DDBJ whole genome shotgun (WGS) entry which is preliminary data.</text>
</comment>
<dbReference type="EMBL" id="MGBR01000001">
    <property type="protein sequence ID" value="OGK74205.1"/>
    <property type="molecule type" value="Genomic_DNA"/>
</dbReference>
<feature type="transmembrane region" description="Helical" evidence="1">
    <location>
        <begin position="123"/>
        <end position="143"/>
    </location>
</feature>
<feature type="domain" description="EamA" evidence="2">
    <location>
        <begin position="5"/>
        <end position="139"/>
    </location>
</feature>
<keyword evidence="1" id="KW-0472">Membrane</keyword>
<dbReference type="Proteomes" id="UP000177050">
    <property type="component" value="Unassembled WGS sequence"/>
</dbReference>
<feature type="transmembrane region" description="Helical" evidence="1">
    <location>
        <begin position="237"/>
        <end position="259"/>
    </location>
</feature>
<keyword evidence="1" id="KW-1133">Transmembrane helix</keyword>
<dbReference type="InterPro" id="IPR000620">
    <property type="entry name" value="EamA_dom"/>
</dbReference>
<proteinExistence type="predicted"/>
<dbReference type="SUPFAM" id="SSF103481">
    <property type="entry name" value="Multidrug resistance efflux transporter EmrE"/>
    <property type="match status" value="2"/>
</dbReference>
<name>A0A1F7L244_9BACT</name>
<dbReference type="InterPro" id="IPR037185">
    <property type="entry name" value="EmrE-like"/>
</dbReference>
<dbReference type="AlphaFoldDB" id="A0A1F7L244"/>
<evidence type="ECO:0000256" key="1">
    <source>
        <dbReference type="SAM" id="Phobius"/>
    </source>
</evidence>
<keyword evidence="1" id="KW-0812">Transmembrane</keyword>